<reference evidence="3 4" key="1">
    <citation type="submission" date="2024-09" db="EMBL/GenBank/DDBJ databases">
        <title>Rethinking Asexuality: The Enigmatic Case of Functional Sexual Genes in Lepraria (Stereocaulaceae).</title>
        <authorList>
            <person name="Doellman M."/>
            <person name="Sun Y."/>
            <person name="Barcenas-Pena A."/>
            <person name="Lumbsch H.T."/>
            <person name="Grewe F."/>
        </authorList>
    </citation>
    <scope>NUCLEOTIDE SEQUENCE [LARGE SCALE GENOMIC DNA]</scope>
    <source>
        <strain evidence="3 4">Grewe 0041</strain>
    </source>
</reference>
<comment type="caution">
    <text evidence="3">The sequence shown here is derived from an EMBL/GenBank/DDBJ whole genome shotgun (WGS) entry which is preliminary data.</text>
</comment>
<proteinExistence type="predicted"/>
<protein>
    <recommendedName>
        <fullName evidence="2">Cupin type-2 domain-containing protein</fullName>
    </recommendedName>
</protein>
<feature type="compositionally biased region" description="Basic and acidic residues" evidence="1">
    <location>
        <begin position="169"/>
        <end position="180"/>
    </location>
</feature>
<keyword evidence="4" id="KW-1185">Reference proteome</keyword>
<name>A0ABR4AYR6_9LECA</name>
<dbReference type="InterPro" id="IPR013096">
    <property type="entry name" value="Cupin_2"/>
</dbReference>
<feature type="region of interest" description="Disordered" evidence="1">
    <location>
        <begin position="169"/>
        <end position="194"/>
    </location>
</feature>
<evidence type="ECO:0000259" key="2">
    <source>
        <dbReference type="Pfam" id="PF07883"/>
    </source>
</evidence>
<feature type="domain" description="Cupin type-2" evidence="2">
    <location>
        <begin position="52"/>
        <end position="117"/>
    </location>
</feature>
<evidence type="ECO:0000256" key="1">
    <source>
        <dbReference type="SAM" id="MobiDB-lite"/>
    </source>
</evidence>
<dbReference type="SUPFAM" id="SSF51182">
    <property type="entry name" value="RmlC-like cupins"/>
    <property type="match status" value="1"/>
</dbReference>
<organism evidence="3 4">
    <name type="scientific">Lepraria finkii</name>
    <dbReference type="NCBI Taxonomy" id="1340010"/>
    <lineage>
        <taxon>Eukaryota</taxon>
        <taxon>Fungi</taxon>
        <taxon>Dikarya</taxon>
        <taxon>Ascomycota</taxon>
        <taxon>Pezizomycotina</taxon>
        <taxon>Lecanoromycetes</taxon>
        <taxon>OSLEUM clade</taxon>
        <taxon>Lecanoromycetidae</taxon>
        <taxon>Lecanorales</taxon>
        <taxon>Lecanorineae</taxon>
        <taxon>Stereocaulaceae</taxon>
        <taxon>Lepraria</taxon>
    </lineage>
</organism>
<evidence type="ECO:0000313" key="4">
    <source>
        <dbReference type="Proteomes" id="UP001590951"/>
    </source>
</evidence>
<dbReference type="InterPro" id="IPR014710">
    <property type="entry name" value="RmlC-like_jellyroll"/>
</dbReference>
<sequence>MDSAHKAYANTLTINHYYPEKVPWRRLGQYLYRVIEDGSTTQMRLAAIESLLPPRTMGPVFHFHEMHDEGFFIKTGTVRFHSPGRPDIDAKAGDLVTIPIRLPHRFSNPFDEETIFVNTITPGFFVRYFEYLEELIGEGKELPPEVNRAALMRFATIPLSHEQVEQLEEESRGGIREAKNGELTNGGANGVTTKGGAVPDLDVAANGGKGVSEYGVPV</sequence>
<dbReference type="PANTHER" id="PTHR36440:SF1">
    <property type="entry name" value="PUTATIVE (AFU_ORTHOLOGUE AFUA_8G07350)-RELATED"/>
    <property type="match status" value="1"/>
</dbReference>
<dbReference type="InterPro" id="IPR053146">
    <property type="entry name" value="QDO-like"/>
</dbReference>
<gene>
    <name evidence="3" type="ORF">ABVK25_008864</name>
</gene>
<dbReference type="Gene3D" id="2.60.120.10">
    <property type="entry name" value="Jelly Rolls"/>
    <property type="match status" value="1"/>
</dbReference>
<dbReference type="PANTHER" id="PTHR36440">
    <property type="entry name" value="PUTATIVE (AFU_ORTHOLOGUE AFUA_8G07350)-RELATED"/>
    <property type="match status" value="1"/>
</dbReference>
<evidence type="ECO:0000313" key="3">
    <source>
        <dbReference type="EMBL" id="KAL2050803.1"/>
    </source>
</evidence>
<dbReference type="Pfam" id="PF07883">
    <property type="entry name" value="Cupin_2"/>
    <property type="match status" value="1"/>
</dbReference>
<dbReference type="Proteomes" id="UP001590951">
    <property type="component" value="Unassembled WGS sequence"/>
</dbReference>
<dbReference type="InterPro" id="IPR011051">
    <property type="entry name" value="RmlC_Cupin_sf"/>
</dbReference>
<accession>A0ABR4AYR6</accession>
<dbReference type="EMBL" id="JBHFEH010000042">
    <property type="protein sequence ID" value="KAL2050803.1"/>
    <property type="molecule type" value="Genomic_DNA"/>
</dbReference>